<dbReference type="GO" id="GO:0003677">
    <property type="term" value="F:DNA binding"/>
    <property type="evidence" value="ECO:0007669"/>
    <property type="project" value="InterPro"/>
</dbReference>
<dbReference type="EMBL" id="JABZMI010000072">
    <property type="protein sequence ID" value="MBF1164463.1"/>
    <property type="molecule type" value="Genomic_DNA"/>
</dbReference>
<dbReference type="Gene3D" id="1.10.260.40">
    <property type="entry name" value="lambda repressor-like DNA-binding domains"/>
    <property type="match status" value="1"/>
</dbReference>
<proteinExistence type="predicted"/>
<dbReference type="AlphaFoldDB" id="A0A930G170"/>
<dbReference type="InterPro" id="IPR010982">
    <property type="entry name" value="Lambda_DNA-bd_dom_sf"/>
</dbReference>
<sequence length="130" mass="14630">MREFDRQLIRLKEALGVTEDQDVANALGLSKAALSDRKKRGAFPDDKLLALIAKRPDLRLDFDYITIGRHSSEFEAIAEKHQPEHFRAAGKSGLLSVQEEELIGYYRRASEAGRDAILTASKALSDQFKR</sequence>
<accession>A0A930G170</accession>
<protein>
    <submittedName>
        <fullName evidence="2">Helix-turn-helix domain-containing protein</fullName>
    </submittedName>
</protein>
<feature type="domain" description="Bacteriophage CI repressor N-terminal" evidence="1">
    <location>
        <begin position="10"/>
        <end position="61"/>
    </location>
</feature>
<comment type="caution">
    <text evidence="2">The sequence shown here is derived from an EMBL/GenBank/DDBJ whole genome shotgun (WGS) entry which is preliminary data.</text>
</comment>
<gene>
    <name evidence="2" type="ORF">HXL68_05430</name>
</gene>
<dbReference type="Pfam" id="PF07022">
    <property type="entry name" value="Phage_CI_repr"/>
    <property type="match status" value="1"/>
</dbReference>
<evidence type="ECO:0000259" key="1">
    <source>
        <dbReference type="Pfam" id="PF07022"/>
    </source>
</evidence>
<evidence type="ECO:0000313" key="3">
    <source>
        <dbReference type="Proteomes" id="UP000718593"/>
    </source>
</evidence>
<dbReference type="InterPro" id="IPR010744">
    <property type="entry name" value="Phage_CI_N"/>
</dbReference>
<dbReference type="GO" id="GO:0045892">
    <property type="term" value="P:negative regulation of DNA-templated transcription"/>
    <property type="evidence" value="ECO:0007669"/>
    <property type="project" value="InterPro"/>
</dbReference>
<reference evidence="2" key="1">
    <citation type="submission" date="2020-04" db="EMBL/GenBank/DDBJ databases">
        <title>Deep metagenomics examines the oral microbiome during advanced dental caries in children, revealing novel taxa and co-occurrences with host molecules.</title>
        <authorList>
            <person name="Baker J.L."/>
            <person name="Morton J.T."/>
            <person name="Dinis M."/>
            <person name="Alvarez R."/>
            <person name="Tran N.C."/>
            <person name="Knight R."/>
            <person name="Edlund A."/>
        </authorList>
    </citation>
    <scope>NUCLEOTIDE SEQUENCE</scope>
    <source>
        <strain evidence="2">JCVI_32_bin.24</strain>
    </source>
</reference>
<organism evidence="2 3">
    <name type="scientific">Dechloromonas agitata</name>
    <dbReference type="NCBI Taxonomy" id="73030"/>
    <lineage>
        <taxon>Bacteria</taxon>
        <taxon>Pseudomonadati</taxon>
        <taxon>Pseudomonadota</taxon>
        <taxon>Betaproteobacteria</taxon>
        <taxon>Rhodocyclales</taxon>
        <taxon>Azonexaceae</taxon>
        <taxon>Dechloromonas</taxon>
    </lineage>
</organism>
<dbReference type="Proteomes" id="UP000718593">
    <property type="component" value="Unassembled WGS sequence"/>
</dbReference>
<evidence type="ECO:0000313" key="2">
    <source>
        <dbReference type="EMBL" id="MBF1164463.1"/>
    </source>
</evidence>
<name>A0A930G170_9RHOO</name>